<dbReference type="Proteomes" id="UP000703269">
    <property type="component" value="Unassembled WGS sequence"/>
</dbReference>
<comment type="caution">
    <text evidence="2">The sequence shown here is derived from an EMBL/GenBank/DDBJ whole genome shotgun (WGS) entry which is preliminary data.</text>
</comment>
<evidence type="ECO:0000256" key="1">
    <source>
        <dbReference type="SAM" id="MobiDB-lite"/>
    </source>
</evidence>
<feature type="region of interest" description="Disordered" evidence="1">
    <location>
        <begin position="67"/>
        <end position="89"/>
    </location>
</feature>
<evidence type="ECO:0000313" key="3">
    <source>
        <dbReference type="Proteomes" id="UP000703269"/>
    </source>
</evidence>
<organism evidence="2 3">
    <name type="scientific">Phanerochaete sordida</name>
    <dbReference type="NCBI Taxonomy" id="48140"/>
    <lineage>
        <taxon>Eukaryota</taxon>
        <taxon>Fungi</taxon>
        <taxon>Dikarya</taxon>
        <taxon>Basidiomycota</taxon>
        <taxon>Agaricomycotina</taxon>
        <taxon>Agaricomycetes</taxon>
        <taxon>Polyporales</taxon>
        <taxon>Phanerochaetaceae</taxon>
        <taxon>Phanerochaete</taxon>
    </lineage>
</organism>
<feature type="compositionally biased region" description="Polar residues" evidence="1">
    <location>
        <begin position="73"/>
        <end position="89"/>
    </location>
</feature>
<evidence type="ECO:0000313" key="2">
    <source>
        <dbReference type="EMBL" id="GJE86478.1"/>
    </source>
</evidence>
<dbReference type="AlphaFoldDB" id="A0A9P3G040"/>
<keyword evidence="3" id="KW-1185">Reference proteome</keyword>
<accession>A0A9P3G040</accession>
<dbReference type="EMBL" id="BPQB01000004">
    <property type="protein sequence ID" value="GJE86478.1"/>
    <property type="molecule type" value="Genomic_DNA"/>
</dbReference>
<gene>
    <name evidence="2" type="ORF">PsYK624_025580</name>
</gene>
<sequence>MHSGAFYTCHLDGHNWATFLQGILSRGFIASPRPARPERNLLEGQGLDLPRVRQTVRKTSECKFELAGARRPPSTSLWRPLHSETTSAL</sequence>
<reference evidence="2 3" key="1">
    <citation type="submission" date="2021-08" db="EMBL/GenBank/DDBJ databases">
        <title>Draft Genome Sequence of Phanerochaete sordida strain YK-624.</title>
        <authorList>
            <person name="Mori T."/>
            <person name="Dohra H."/>
            <person name="Suzuki T."/>
            <person name="Kawagishi H."/>
            <person name="Hirai H."/>
        </authorList>
    </citation>
    <scope>NUCLEOTIDE SEQUENCE [LARGE SCALE GENOMIC DNA]</scope>
    <source>
        <strain evidence="2 3">YK-624</strain>
    </source>
</reference>
<protein>
    <submittedName>
        <fullName evidence="2">Uncharacterized protein</fullName>
    </submittedName>
</protein>
<name>A0A9P3G040_9APHY</name>
<proteinExistence type="predicted"/>